<dbReference type="InterPro" id="IPR024455">
    <property type="entry name" value="Phage_capsid"/>
</dbReference>
<comment type="subcellular location">
    <subcellularLocation>
        <location evidence="1">Virion</location>
    </subcellularLocation>
</comment>
<reference evidence="3 4" key="1">
    <citation type="submission" date="2019-01" db="EMBL/GenBank/DDBJ databases">
        <title>Draft genome sequences of the type strains of six Macrococcus species.</title>
        <authorList>
            <person name="Mazhar S."/>
            <person name="Altermann E."/>
            <person name="Hill C."/>
            <person name="Mcauliffe O."/>
        </authorList>
    </citation>
    <scope>NUCLEOTIDE SEQUENCE [LARGE SCALE GENOMIC DNA]</scope>
    <source>
        <strain evidence="3 4">ATCC 51825</strain>
    </source>
</reference>
<dbReference type="OrthoDB" id="2043141at2"/>
<evidence type="ECO:0000313" key="4">
    <source>
        <dbReference type="Proteomes" id="UP000294843"/>
    </source>
</evidence>
<feature type="domain" description="Phage capsid-like C-terminal" evidence="2">
    <location>
        <begin position="104"/>
        <end position="242"/>
    </location>
</feature>
<sequence>MAIKFTNTDLQMAAEEKRQAYLTAVREGKEAKEIEELQGEYMKAYAEGLKDEVMQTARGEYNDASSDMNVKLQRGNNVLLAEERKFFKMLVEDDANYDLYKKGELIPKTTVERIFDDIKVERPLLNKINFKLGGLKTRLILADPSGQAVWGEIFGKIQGQIGASIRAIEFTQNKLTAFAIVPKDLIEFGPEWVERFVRLQLVEAIGQKIEEGVVKGGGSTVHQPVGLMKQMTYDEDGNVTGVKDKVSSGKLTFADDKTTAKELAGVGTLLSVTEKGKPVNVRGKISMLVSPADSFSVEASNTIQTQNGLWITSLPYNIDPVVSEFVPSAKVVPFVGSRYEAVHTGNVEIKGYDQTLALEDCDLFITKHFAHGQPLDNKTSLVYDLAIPGMPAPVV</sequence>
<dbReference type="SUPFAM" id="SSF56563">
    <property type="entry name" value="Major capsid protein gp5"/>
    <property type="match status" value="1"/>
</dbReference>
<dbReference type="EMBL" id="SCWF01000001">
    <property type="protein sequence ID" value="TDM15704.1"/>
    <property type="molecule type" value="Genomic_DNA"/>
</dbReference>
<evidence type="ECO:0000256" key="1">
    <source>
        <dbReference type="ARBA" id="ARBA00004328"/>
    </source>
</evidence>
<evidence type="ECO:0000259" key="2">
    <source>
        <dbReference type="Pfam" id="PF05065"/>
    </source>
</evidence>
<dbReference type="Pfam" id="PF05065">
    <property type="entry name" value="Phage_capsid"/>
    <property type="match status" value="1"/>
</dbReference>
<dbReference type="InterPro" id="IPR054612">
    <property type="entry name" value="Phage_capsid-like_C"/>
</dbReference>
<evidence type="ECO:0000313" key="3">
    <source>
        <dbReference type="EMBL" id="TDM15704.1"/>
    </source>
</evidence>
<accession>A0A4R6C2W7</accession>
<proteinExistence type="predicted"/>
<protein>
    <submittedName>
        <fullName evidence="3">Phage major capsid protein</fullName>
    </submittedName>
</protein>
<dbReference type="AlphaFoldDB" id="A0A4R6C2W7"/>
<name>A0A4R6C2W7_9STAP</name>
<dbReference type="Proteomes" id="UP000294843">
    <property type="component" value="Unassembled WGS sequence"/>
</dbReference>
<organism evidence="3 4">
    <name type="scientific">Macrococcus bovicus</name>
    <dbReference type="NCBI Taxonomy" id="69968"/>
    <lineage>
        <taxon>Bacteria</taxon>
        <taxon>Bacillati</taxon>
        <taxon>Bacillota</taxon>
        <taxon>Bacilli</taxon>
        <taxon>Bacillales</taxon>
        <taxon>Staphylococcaceae</taxon>
        <taxon>Macrococcus</taxon>
    </lineage>
</organism>
<gene>
    <name evidence="3" type="ORF">ERX55_02005</name>
</gene>
<dbReference type="NCBIfam" id="TIGR01554">
    <property type="entry name" value="major_cap_HK97"/>
    <property type="match status" value="1"/>
</dbReference>
<comment type="caution">
    <text evidence="3">The sequence shown here is derived from an EMBL/GenBank/DDBJ whole genome shotgun (WGS) entry which is preliminary data.</text>
</comment>
<dbReference type="RefSeq" id="WP_133450904.1">
    <property type="nucleotide sequence ID" value="NZ_SCWF01000001.1"/>
</dbReference>
<keyword evidence="4" id="KW-1185">Reference proteome</keyword>